<comment type="caution">
    <text evidence="1">The sequence shown here is derived from an EMBL/GenBank/DDBJ whole genome shotgun (WGS) entry which is preliminary data.</text>
</comment>
<evidence type="ECO:0000313" key="1">
    <source>
        <dbReference type="EMBL" id="CAG7723183.1"/>
    </source>
</evidence>
<dbReference type="EMBL" id="CAJVCH010096279">
    <property type="protein sequence ID" value="CAG7723183.1"/>
    <property type="molecule type" value="Genomic_DNA"/>
</dbReference>
<sequence length="26" mass="2905">IVPITAFFVEGITVAANHGIFLELFW</sequence>
<accession>A0A8J2NY36</accession>
<organism evidence="1 2">
    <name type="scientific">Allacma fusca</name>
    <dbReference type="NCBI Taxonomy" id="39272"/>
    <lineage>
        <taxon>Eukaryota</taxon>
        <taxon>Metazoa</taxon>
        <taxon>Ecdysozoa</taxon>
        <taxon>Arthropoda</taxon>
        <taxon>Hexapoda</taxon>
        <taxon>Collembola</taxon>
        <taxon>Symphypleona</taxon>
        <taxon>Sminthuridae</taxon>
        <taxon>Allacma</taxon>
    </lineage>
</organism>
<keyword evidence="2" id="KW-1185">Reference proteome</keyword>
<reference evidence="1" key="1">
    <citation type="submission" date="2021-06" db="EMBL/GenBank/DDBJ databases">
        <authorList>
            <person name="Hodson N. C."/>
            <person name="Mongue J. A."/>
            <person name="Jaron S. K."/>
        </authorList>
    </citation>
    <scope>NUCLEOTIDE SEQUENCE</scope>
</reference>
<name>A0A8J2NY36_9HEXA</name>
<feature type="non-terminal residue" evidence="1">
    <location>
        <position position="1"/>
    </location>
</feature>
<evidence type="ECO:0000313" key="2">
    <source>
        <dbReference type="Proteomes" id="UP000708208"/>
    </source>
</evidence>
<dbReference type="Proteomes" id="UP000708208">
    <property type="component" value="Unassembled WGS sequence"/>
</dbReference>
<protein>
    <submittedName>
        <fullName evidence="1">Uncharacterized protein</fullName>
    </submittedName>
</protein>
<proteinExistence type="predicted"/>
<gene>
    <name evidence="1" type="ORF">AFUS01_LOCUS12284</name>
</gene>
<dbReference type="AlphaFoldDB" id="A0A8J2NY36"/>